<evidence type="ECO:0000313" key="1">
    <source>
        <dbReference type="EMBL" id="DAF46581.1"/>
    </source>
</evidence>
<protein>
    <submittedName>
        <fullName evidence="1">Uncharacterized protein</fullName>
    </submittedName>
</protein>
<sequence>MTIKEVEKLLLACEVDFKELEQNIFRNHSDAKEDDNADINAMLINRIRKNINSRLYQIENGRYR</sequence>
<name>A0A8S5S6B5_9CAUD</name>
<accession>A0A8S5S6B5</accession>
<proteinExistence type="predicted"/>
<reference evidence="1" key="1">
    <citation type="journal article" date="2021" name="Proc. Natl. Acad. Sci. U.S.A.">
        <title>A Catalog of Tens of Thousands of Viruses from Human Metagenomes Reveals Hidden Associations with Chronic Diseases.</title>
        <authorList>
            <person name="Tisza M.J."/>
            <person name="Buck C.B."/>
        </authorList>
    </citation>
    <scope>NUCLEOTIDE SEQUENCE</scope>
    <source>
        <strain evidence="1">Ct1ba2</strain>
    </source>
</reference>
<organism evidence="1">
    <name type="scientific">Myoviridae sp. ct1ba2</name>
    <dbReference type="NCBI Taxonomy" id="2827654"/>
    <lineage>
        <taxon>Viruses</taxon>
        <taxon>Duplodnaviria</taxon>
        <taxon>Heunggongvirae</taxon>
        <taxon>Uroviricota</taxon>
        <taxon>Caudoviricetes</taxon>
    </lineage>
</organism>
<dbReference type="EMBL" id="BK032540">
    <property type="protein sequence ID" value="DAF46581.1"/>
    <property type="molecule type" value="Genomic_DNA"/>
</dbReference>